<gene>
    <name evidence="2" type="ORF">E5A73_15720</name>
</gene>
<organism evidence="2 3">
    <name type="scientific">Sphingomonas gei</name>
    <dbReference type="NCBI Taxonomy" id="1395960"/>
    <lineage>
        <taxon>Bacteria</taxon>
        <taxon>Pseudomonadati</taxon>
        <taxon>Pseudomonadota</taxon>
        <taxon>Alphaproteobacteria</taxon>
        <taxon>Sphingomonadales</taxon>
        <taxon>Sphingomonadaceae</taxon>
        <taxon>Sphingomonas</taxon>
    </lineage>
</organism>
<protein>
    <submittedName>
        <fullName evidence="2">Uncharacterized protein</fullName>
    </submittedName>
</protein>
<feature type="chain" id="PRO_5020414414" evidence="1">
    <location>
        <begin position="23"/>
        <end position="135"/>
    </location>
</feature>
<evidence type="ECO:0000313" key="3">
    <source>
        <dbReference type="Proteomes" id="UP000306147"/>
    </source>
</evidence>
<name>A0A4S1X8A6_9SPHN</name>
<dbReference type="AlphaFoldDB" id="A0A4S1X8A6"/>
<reference evidence="2 3" key="1">
    <citation type="submission" date="2019-04" db="EMBL/GenBank/DDBJ databases">
        <title>Sphingomonas psychrotolerans sp. nov., isolated from soil in the Tianshan Mountains, Xinjiang, China.</title>
        <authorList>
            <person name="Luo Y."/>
            <person name="Sheng H."/>
        </authorList>
    </citation>
    <scope>NUCLEOTIDE SEQUENCE [LARGE SCALE GENOMIC DNA]</scope>
    <source>
        <strain evidence="2 3">ZFGT-11</strain>
    </source>
</reference>
<dbReference type="EMBL" id="SRXT01000006">
    <property type="protein sequence ID" value="TGX52248.1"/>
    <property type="molecule type" value="Genomic_DNA"/>
</dbReference>
<accession>A0A4S1X8A6</accession>
<sequence>MLKAMLLSLFAFLGLVRGFDIASLPAPAGARAGAGAAEQQALRALVQDVGKGTVTIEGARLFQVGKDVPWVAVAKRIDNLARQRGATSVALPGADPGKNLAQAWRGRDGRGVLVAMLNSSTGGTVAYFAVRFKDG</sequence>
<keyword evidence="3" id="KW-1185">Reference proteome</keyword>
<comment type="caution">
    <text evidence="2">The sequence shown here is derived from an EMBL/GenBank/DDBJ whole genome shotgun (WGS) entry which is preliminary data.</text>
</comment>
<dbReference type="OrthoDB" id="7571670at2"/>
<feature type="signal peptide" evidence="1">
    <location>
        <begin position="1"/>
        <end position="22"/>
    </location>
</feature>
<keyword evidence="1" id="KW-0732">Signal</keyword>
<evidence type="ECO:0000256" key="1">
    <source>
        <dbReference type="SAM" id="SignalP"/>
    </source>
</evidence>
<evidence type="ECO:0000313" key="2">
    <source>
        <dbReference type="EMBL" id="TGX52248.1"/>
    </source>
</evidence>
<dbReference type="Proteomes" id="UP000306147">
    <property type="component" value="Unassembled WGS sequence"/>
</dbReference>
<proteinExistence type="predicted"/>